<keyword evidence="2" id="KW-1185">Reference proteome</keyword>
<name>A0ABN9B382_9NEOB</name>
<gene>
    <name evidence="1" type="ORF">SPARVUS_LOCUS2149273</name>
</gene>
<proteinExistence type="predicted"/>
<organism evidence="1 2">
    <name type="scientific">Staurois parvus</name>
    <dbReference type="NCBI Taxonomy" id="386267"/>
    <lineage>
        <taxon>Eukaryota</taxon>
        <taxon>Metazoa</taxon>
        <taxon>Chordata</taxon>
        <taxon>Craniata</taxon>
        <taxon>Vertebrata</taxon>
        <taxon>Euteleostomi</taxon>
        <taxon>Amphibia</taxon>
        <taxon>Batrachia</taxon>
        <taxon>Anura</taxon>
        <taxon>Neobatrachia</taxon>
        <taxon>Ranoidea</taxon>
        <taxon>Ranidae</taxon>
        <taxon>Staurois</taxon>
    </lineage>
</organism>
<accession>A0ABN9B382</accession>
<sequence>MTEQGQRMLKRIVQTVQLSAKSIAKDIQTSCGLQISTTQCVEIFMEWVSMNGATASEALHHQVLYKALELHVGVKHTTTGL</sequence>
<evidence type="ECO:0000313" key="1">
    <source>
        <dbReference type="EMBL" id="CAI9542764.1"/>
    </source>
</evidence>
<dbReference type="Proteomes" id="UP001162483">
    <property type="component" value="Unassembled WGS sequence"/>
</dbReference>
<protein>
    <submittedName>
        <fullName evidence="1">Uncharacterized protein</fullName>
    </submittedName>
</protein>
<reference evidence="1" key="1">
    <citation type="submission" date="2023-05" db="EMBL/GenBank/DDBJ databases">
        <authorList>
            <person name="Stuckert A."/>
        </authorList>
    </citation>
    <scope>NUCLEOTIDE SEQUENCE</scope>
</reference>
<evidence type="ECO:0000313" key="2">
    <source>
        <dbReference type="Proteomes" id="UP001162483"/>
    </source>
</evidence>
<dbReference type="EMBL" id="CATNWA010002392">
    <property type="protein sequence ID" value="CAI9542764.1"/>
    <property type="molecule type" value="Genomic_DNA"/>
</dbReference>
<comment type="caution">
    <text evidence="1">The sequence shown here is derived from an EMBL/GenBank/DDBJ whole genome shotgun (WGS) entry which is preliminary data.</text>
</comment>